<dbReference type="Proteomes" id="UP000044938">
    <property type="component" value="Unassembled WGS sequence"/>
</dbReference>
<sequence>MAAATNADAPPSGINATLVLASMKNALSEANMKSHASASETATPTAGP</sequence>
<evidence type="ECO:0000313" key="2">
    <source>
        <dbReference type="EMBL" id="COV75164.1"/>
    </source>
</evidence>
<feature type="region of interest" description="Disordered" evidence="1">
    <location>
        <begin position="29"/>
        <end position="48"/>
    </location>
</feature>
<dbReference type="AlphaFoldDB" id="A0A655IGZ9"/>
<dbReference type="Proteomes" id="UP000048600">
    <property type="component" value="Unassembled WGS sequence"/>
</dbReference>
<evidence type="ECO:0000313" key="4">
    <source>
        <dbReference type="Proteomes" id="UP000044938"/>
    </source>
</evidence>
<gene>
    <name evidence="2" type="ORF">ERS007720_00855</name>
    <name evidence="3" type="ORF">ERS007741_00857</name>
</gene>
<accession>A0A655IGZ9</accession>
<dbReference type="EMBL" id="CSAJ01000070">
    <property type="protein sequence ID" value="COV75164.1"/>
    <property type="molecule type" value="Genomic_DNA"/>
</dbReference>
<feature type="compositionally biased region" description="Polar residues" evidence="1">
    <location>
        <begin position="34"/>
        <end position="48"/>
    </location>
</feature>
<evidence type="ECO:0000256" key="1">
    <source>
        <dbReference type="SAM" id="MobiDB-lite"/>
    </source>
</evidence>
<evidence type="ECO:0000313" key="5">
    <source>
        <dbReference type="Proteomes" id="UP000048600"/>
    </source>
</evidence>
<dbReference type="EMBL" id="CHKL01000059">
    <property type="protein sequence ID" value="COV87713.1"/>
    <property type="molecule type" value="Genomic_DNA"/>
</dbReference>
<organism evidence="3 5">
    <name type="scientific">Mycobacterium tuberculosis</name>
    <dbReference type="NCBI Taxonomy" id="1773"/>
    <lineage>
        <taxon>Bacteria</taxon>
        <taxon>Bacillati</taxon>
        <taxon>Actinomycetota</taxon>
        <taxon>Actinomycetes</taxon>
        <taxon>Mycobacteriales</taxon>
        <taxon>Mycobacteriaceae</taxon>
        <taxon>Mycobacterium</taxon>
        <taxon>Mycobacterium tuberculosis complex</taxon>
    </lineage>
</organism>
<protein>
    <submittedName>
        <fullName evidence="3">Uncharacterized protein</fullName>
    </submittedName>
</protein>
<reference evidence="4 5" key="1">
    <citation type="submission" date="2015-03" db="EMBL/GenBank/DDBJ databases">
        <authorList>
            <consortium name="Pathogen Informatics"/>
        </authorList>
    </citation>
    <scope>NUCLEOTIDE SEQUENCE [LARGE SCALE GENOMIC DNA]</scope>
    <source>
        <strain evidence="2 4">M09401471</strain>
        <strain evidence="3 5">P00601463</strain>
    </source>
</reference>
<evidence type="ECO:0000313" key="3">
    <source>
        <dbReference type="EMBL" id="COV87713.1"/>
    </source>
</evidence>
<name>A0A655IGZ9_MYCTX</name>
<proteinExistence type="predicted"/>